<name>A0AAP2D994_9BACT</name>
<gene>
    <name evidence="2" type="ORF">KK078_14230</name>
</gene>
<evidence type="ECO:0000256" key="1">
    <source>
        <dbReference type="SAM" id="Phobius"/>
    </source>
</evidence>
<comment type="caution">
    <text evidence="2">The sequence shown here is derived from an EMBL/GenBank/DDBJ whole genome shotgun (WGS) entry which is preliminary data.</text>
</comment>
<dbReference type="AlphaFoldDB" id="A0AAP2D994"/>
<keyword evidence="1" id="KW-0472">Membrane</keyword>
<feature type="transmembrane region" description="Helical" evidence="1">
    <location>
        <begin position="117"/>
        <end position="134"/>
    </location>
</feature>
<organism evidence="2 3">
    <name type="scientific">Dawidia soli</name>
    <dbReference type="NCBI Taxonomy" id="2782352"/>
    <lineage>
        <taxon>Bacteria</taxon>
        <taxon>Pseudomonadati</taxon>
        <taxon>Bacteroidota</taxon>
        <taxon>Cytophagia</taxon>
        <taxon>Cytophagales</taxon>
        <taxon>Chryseotaleaceae</taxon>
        <taxon>Dawidia</taxon>
    </lineage>
</organism>
<evidence type="ECO:0000313" key="2">
    <source>
        <dbReference type="EMBL" id="MBT1687721.1"/>
    </source>
</evidence>
<sequence length="173" mass="19610">MTNKILLTIVIIFLVCALIDRLLSSPIEFTFDNVLFPSLALYTGLLIMLINGTFVTRRYSTIARAAIAAYMLGIVFKIMHLLGADQILITSFALLIVLYSIHFVAKRPKNVLDYLKMLTVISFASTPLRMLHLVSGETRYTLDLLHTIIFWITFLVFLIVEGKKLWAKKVSTP</sequence>
<dbReference type="Proteomes" id="UP001319180">
    <property type="component" value="Unassembled WGS sequence"/>
</dbReference>
<feature type="transmembrane region" description="Helical" evidence="1">
    <location>
        <begin position="140"/>
        <end position="160"/>
    </location>
</feature>
<proteinExistence type="predicted"/>
<accession>A0AAP2D994</accession>
<feature type="transmembrane region" description="Helical" evidence="1">
    <location>
        <begin position="34"/>
        <end position="55"/>
    </location>
</feature>
<protein>
    <submittedName>
        <fullName evidence="2">Uncharacterized protein</fullName>
    </submittedName>
</protein>
<keyword evidence="3" id="KW-1185">Reference proteome</keyword>
<evidence type="ECO:0000313" key="3">
    <source>
        <dbReference type="Proteomes" id="UP001319180"/>
    </source>
</evidence>
<keyword evidence="1" id="KW-0812">Transmembrane</keyword>
<dbReference type="RefSeq" id="WP_254090951.1">
    <property type="nucleotide sequence ID" value="NZ_JAHESC010000019.1"/>
</dbReference>
<reference evidence="2 3" key="1">
    <citation type="submission" date="2021-05" db="EMBL/GenBank/DDBJ databases">
        <title>A Polyphasic approach of four new species of the genus Ohtaekwangia: Ohtaekwangia histidinii sp. nov., Ohtaekwangia cretensis sp. nov., Ohtaekwangia indiensis sp. nov., Ohtaekwangia reichenbachii sp. nov. from diverse environment.</title>
        <authorList>
            <person name="Octaviana S."/>
        </authorList>
    </citation>
    <scope>NUCLEOTIDE SEQUENCE [LARGE SCALE GENOMIC DNA]</scope>
    <source>
        <strain evidence="2 3">PWU37</strain>
    </source>
</reference>
<feature type="transmembrane region" description="Helical" evidence="1">
    <location>
        <begin position="62"/>
        <end position="81"/>
    </location>
</feature>
<dbReference type="EMBL" id="JAHESC010000019">
    <property type="protein sequence ID" value="MBT1687721.1"/>
    <property type="molecule type" value="Genomic_DNA"/>
</dbReference>
<keyword evidence="1" id="KW-1133">Transmembrane helix</keyword>
<feature type="transmembrane region" description="Helical" evidence="1">
    <location>
        <begin position="87"/>
        <end position="105"/>
    </location>
</feature>